<evidence type="ECO:0000256" key="1">
    <source>
        <dbReference type="ARBA" id="ARBA00004651"/>
    </source>
</evidence>
<evidence type="ECO:0000256" key="6">
    <source>
        <dbReference type="SAM" id="MobiDB-lite"/>
    </source>
</evidence>
<dbReference type="GO" id="GO:0005886">
    <property type="term" value="C:plasma membrane"/>
    <property type="evidence" value="ECO:0007669"/>
    <property type="project" value="UniProtKB-SubCell"/>
</dbReference>
<feature type="region of interest" description="Disordered" evidence="6">
    <location>
        <begin position="1"/>
        <end position="78"/>
    </location>
</feature>
<dbReference type="InterPro" id="IPR036259">
    <property type="entry name" value="MFS_trans_sf"/>
</dbReference>
<feature type="transmembrane region" description="Helical" evidence="7">
    <location>
        <begin position="185"/>
        <end position="204"/>
    </location>
</feature>
<feature type="transmembrane region" description="Helical" evidence="7">
    <location>
        <begin position="411"/>
        <end position="433"/>
    </location>
</feature>
<name>D6AAQ5_STRV1</name>
<dbReference type="Pfam" id="PF07690">
    <property type="entry name" value="MFS_1"/>
    <property type="match status" value="1"/>
</dbReference>
<feature type="transmembrane region" description="Helical" evidence="7">
    <location>
        <begin position="439"/>
        <end position="465"/>
    </location>
</feature>
<gene>
    <name evidence="9" type="ORF">SSFG_07825</name>
</gene>
<comment type="subcellular location">
    <subcellularLocation>
        <location evidence="1">Cell membrane</location>
        <topology evidence="1">Multi-pass membrane protein</topology>
    </subcellularLocation>
</comment>
<feature type="transmembrane region" description="Helical" evidence="7">
    <location>
        <begin position="382"/>
        <end position="399"/>
    </location>
</feature>
<dbReference type="Gene3D" id="1.20.1720.10">
    <property type="entry name" value="Multidrug resistance protein D"/>
    <property type="match status" value="1"/>
</dbReference>
<organism evidence="9 10">
    <name type="scientific">Streptomyces viridosporus (strain ATCC 14672 / DSM 40746 / JCM 4963 / KCTC 9882 / NRRL B-12104 / FH 1290)</name>
    <name type="common">Streptomyces ghanaensis</name>
    <dbReference type="NCBI Taxonomy" id="566461"/>
    <lineage>
        <taxon>Bacteria</taxon>
        <taxon>Bacillati</taxon>
        <taxon>Actinomycetota</taxon>
        <taxon>Actinomycetes</taxon>
        <taxon>Kitasatosporales</taxon>
        <taxon>Streptomycetaceae</taxon>
        <taxon>Streptomyces</taxon>
    </lineage>
</organism>
<feature type="transmembrane region" description="Helical" evidence="7">
    <location>
        <begin position="486"/>
        <end position="503"/>
    </location>
</feature>
<keyword evidence="4 7" id="KW-0472">Membrane</keyword>
<dbReference type="InterPro" id="IPR020846">
    <property type="entry name" value="MFS_dom"/>
</dbReference>
<feature type="transmembrane region" description="Helical" evidence="7">
    <location>
        <begin position="515"/>
        <end position="537"/>
    </location>
</feature>
<proteinExistence type="predicted"/>
<evidence type="ECO:0000313" key="10">
    <source>
        <dbReference type="Proteomes" id="UP000003824"/>
    </source>
</evidence>
<accession>D6AAQ5</accession>
<keyword evidence="3 7" id="KW-1133">Transmembrane helix</keyword>
<feature type="transmembrane region" description="Helical" evidence="7">
    <location>
        <begin position="84"/>
        <end position="103"/>
    </location>
</feature>
<dbReference type="PROSITE" id="PS50850">
    <property type="entry name" value="MFS"/>
    <property type="match status" value="1"/>
</dbReference>
<dbReference type="Gene3D" id="1.20.1250.20">
    <property type="entry name" value="MFS general substrate transporter like domains"/>
    <property type="match status" value="1"/>
</dbReference>
<feature type="transmembrane region" description="Helical" evidence="7">
    <location>
        <begin position="211"/>
        <end position="233"/>
    </location>
</feature>
<feature type="transmembrane region" description="Helical" evidence="7">
    <location>
        <begin position="123"/>
        <end position="141"/>
    </location>
</feature>
<dbReference type="Proteomes" id="UP000003824">
    <property type="component" value="Unassembled WGS sequence"/>
</dbReference>
<feature type="transmembrane region" description="Helical" evidence="7">
    <location>
        <begin position="348"/>
        <end position="370"/>
    </location>
</feature>
<evidence type="ECO:0000256" key="5">
    <source>
        <dbReference type="ARBA" id="ARBA00023251"/>
    </source>
</evidence>
<dbReference type="InterPro" id="IPR011701">
    <property type="entry name" value="MFS"/>
</dbReference>
<evidence type="ECO:0000259" key="8">
    <source>
        <dbReference type="PROSITE" id="PS50850"/>
    </source>
</evidence>
<feature type="domain" description="Major facilitator superfamily (MFS) profile" evidence="8">
    <location>
        <begin position="86"/>
        <end position="542"/>
    </location>
</feature>
<protein>
    <submittedName>
        <fullName evidence="9">Tetracenomycin C resistance and export protein</fullName>
    </submittedName>
</protein>
<keyword evidence="5" id="KW-0046">Antibiotic resistance</keyword>
<evidence type="ECO:0000313" key="9">
    <source>
        <dbReference type="EMBL" id="EFE72590.2"/>
    </source>
</evidence>
<evidence type="ECO:0000256" key="4">
    <source>
        <dbReference type="ARBA" id="ARBA00023136"/>
    </source>
</evidence>
<evidence type="ECO:0000256" key="3">
    <source>
        <dbReference type="ARBA" id="ARBA00022989"/>
    </source>
</evidence>
<feature type="transmembrane region" description="Helical" evidence="7">
    <location>
        <begin position="153"/>
        <end position="173"/>
    </location>
</feature>
<dbReference type="CDD" id="cd17321">
    <property type="entry name" value="MFS_MMR_MDR_like"/>
    <property type="match status" value="1"/>
</dbReference>
<keyword evidence="2 7" id="KW-0812">Transmembrane</keyword>
<feature type="transmembrane region" description="Helical" evidence="7">
    <location>
        <begin position="275"/>
        <end position="292"/>
    </location>
</feature>
<feature type="transmembrane region" description="Helical" evidence="7">
    <location>
        <begin position="304"/>
        <end position="321"/>
    </location>
</feature>
<evidence type="ECO:0000256" key="2">
    <source>
        <dbReference type="ARBA" id="ARBA00022692"/>
    </source>
</evidence>
<dbReference type="PANTHER" id="PTHR42718">
    <property type="entry name" value="MAJOR FACILITATOR SUPERFAMILY MULTIDRUG TRANSPORTER MFSC"/>
    <property type="match status" value="1"/>
</dbReference>
<evidence type="ECO:0000256" key="7">
    <source>
        <dbReference type="SAM" id="Phobius"/>
    </source>
</evidence>
<dbReference type="AlphaFoldDB" id="D6AAQ5"/>
<dbReference type="EMBL" id="DS999642">
    <property type="protein sequence ID" value="EFE72590.2"/>
    <property type="molecule type" value="Genomic_DNA"/>
</dbReference>
<dbReference type="PANTHER" id="PTHR42718:SF39">
    <property type="entry name" value="ACTINORHODIN TRANSPORTER-RELATED"/>
    <property type="match status" value="1"/>
</dbReference>
<reference evidence="10" key="1">
    <citation type="submission" date="2008-12" db="EMBL/GenBank/DDBJ databases">
        <title>Annotation of Streptomyces ghanaensis ATCC 14672.</title>
        <authorList>
            <consortium name="The Broad Institute Genome Sequencing Platform"/>
            <consortium name="Broad Institute Microbial Sequencing Center"/>
            <person name="Fischbach M."/>
            <person name="Ward D."/>
            <person name="Young S."/>
            <person name="Kodira C.D."/>
            <person name="Zeng Q."/>
            <person name="Koehrsen M."/>
            <person name="Godfrey P."/>
            <person name="Alvarado L."/>
            <person name="Berlin A.M."/>
            <person name="Borenstein D."/>
            <person name="Chen Z."/>
            <person name="Engels R."/>
            <person name="Freedman E."/>
            <person name="Gellesch M."/>
            <person name="Goldberg J."/>
            <person name="Griggs A."/>
            <person name="Gujja S."/>
            <person name="Heiman D.I."/>
            <person name="Hepburn T.A."/>
            <person name="Howarth C."/>
            <person name="Jen D."/>
            <person name="Larson L."/>
            <person name="Lewis B."/>
            <person name="Mehta T."/>
            <person name="Park D."/>
            <person name="Pearson M."/>
            <person name="Roberts A."/>
            <person name="Saif S."/>
            <person name="Shea T.D."/>
            <person name="Shenoy N."/>
            <person name="Sisk P."/>
            <person name="Stolte C."/>
            <person name="Sykes S.N."/>
            <person name="Walk T."/>
            <person name="White J."/>
            <person name="Yandava C."/>
            <person name="Straight P."/>
            <person name="Clardy J."/>
            <person name="Hung D."/>
            <person name="Kolter R."/>
            <person name="Mekalanos J."/>
            <person name="Walker S."/>
            <person name="Walsh C.T."/>
            <person name="Wieland B.L.C."/>
            <person name="Ilzarbe M."/>
            <person name="Galagan J."/>
            <person name="Nusbaum C."/>
            <person name="Birren B."/>
        </authorList>
    </citation>
    <scope>NUCLEOTIDE SEQUENCE [LARGE SCALE GENOMIC DNA]</scope>
    <source>
        <strain evidence="10">ATCC 14672 / DSM 40746 / JCM 4963 / KCTC 9882 / NRRL B-12104 / FH 1290</strain>
    </source>
</reference>
<feature type="transmembrane region" description="Helical" evidence="7">
    <location>
        <begin position="245"/>
        <end position="263"/>
    </location>
</feature>
<dbReference type="GO" id="GO:0022857">
    <property type="term" value="F:transmembrane transporter activity"/>
    <property type="evidence" value="ECO:0007669"/>
    <property type="project" value="InterPro"/>
</dbReference>
<dbReference type="SUPFAM" id="SSF103473">
    <property type="entry name" value="MFS general substrate transporter"/>
    <property type="match status" value="1"/>
</dbReference>
<dbReference type="eggNOG" id="COG0477">
    <property type="taxonomic scope" value="Bacteria"/>
</dbReference>
<dbReference type="GO" id="GO:0046677">
    <property type="term" value="P:response to antibiotic"/>
    <property type="evidence" value="ECO:0007669"/>
    <property type="project" value="UniProtKB-KW"/>
</dbReference>
<sequence>MPERSRASTASSTSCPPAPEGGPGTGGTGRIPTLRGLPGAVRAKRHSTAVDHLPRSTTMTTDAGSEARTEEEVTPAAGAGRPGWGALAIVMVGTFLTVLDYFITNVAVPAIQADLGASQAQSQLVVVGYGVAFTAGMITGGRLGDLYGRRRMFALGMLGFTLTSGLCAVAQSADALILFRVLQGAAAALMVPQVLGILGVVYTGAARARAFVVYGLVVGLAGVFGQVIGGTLISFDVAGLDWRTIFLINLPVGVVALLLTPRLIPESRGVEGGRLDLLGVLLSTATLVAIVYSLTEGQERDWPLWSWLLLAAAVPLGAGFVSQQRRRTRQGLSPLIDLELFRSRRYSVGLVGMLSYFLAMGSFFFVLALYLQQGRGLSPAEAGWVFLTLGGGYFGSSLLSGKLAERLGHKLYSAGPLTLAAGYVLAGLTAAWIGTERSILWIIIPLVIAGLGMGMTTGPLTGAVLAGADPEHAASASGAVNTVQEGAVAIGVAVVGTVFFPALGSAAKPEDYPHAFGMGLIPLVIFSLAACVIVRYMRPRSER</sequence>